<accession>A0A8J6C7J8</accession>
<protein>
    <recommendedName>
        <fullName evidence="3">EF-hand domain-containing protein</fullName>
    </recommendedName>
</protein>
<dbReference type="PROSITE" id="PS00018">
    <property type="entry name" value="EF_HAND_1"/>
    <property type="match status" value="1"/>
</dbReference>
<dbReference type="PANTHER" id="PTHR23048:SF59">
    <property type="entry name" value="EF-HAND SUPERFAMILY PROTEIN"/>
    <property type="match status" value="1"/>
</dbReference>
<keyword evidence="2" id="KW-0106">Calcium</keyword>
<dbReference type="InterPro" id="IPR018247">
    <property type="entry name" value="EF_Hand_1_Ca_BS"/>
</dbReference>
<dbReference type="PANTHER" id="PTHR23048">
    <property type="entry name" value="MYOSIN LIGHT CHAIN 1, 3"/>
    <property type="match status" value="1"/>
</dbReference>
<dbReference type="OrthoDB" id="26525at2759"/>
<feature type="domain" description="EF-hand" evidence="3">
    <location>
        <begin position="35"/>
        <end position="70"/>
    </location>
</feature>
<evidence type="ECO:0000259" key="3">
    <source>
        <dbReference type="PROSITE" id="PS50222"/>
    </source>
</evidence>
<dbReference type="FunFam" id="1.10.238.10:FF:000178">
    <property type="entry name" value="Calmodulin-2 A"/>
    <property type="match status" value="1"/>
</dbReference>
<keyword evidence="5" id="KW-1185">Reference proteome</keyword>
<name>A0A8J6C7J8_DIALT</name>
<organism evidence="4 5">
    <name type="scientific">Diacronema lutheri</name>
    <name type="common">Unicellular marine alga</name>
    <name type="synonym">Monochrysis lutheri</name>
    <dbReference type="NCBI Taxonomy" id="2081491"/>
    <lineage>
        <taxon>Eukaryota</taxon>
        <taxon>Haptista</taxon>
        <taxon>Haptophyta</taxon>
        <taxon>Pavlovophyceae</taxon>
        <taxon>Pavlovales</taxon>
        <taxon>Pavlovaceae</taxon>
        <taxon>Diacronema</taxon>
    </lineage>
</organism>
<dbReference type="SMART" id="SM00054">
    <property type="entry name" value="EFh"/>
    <property type="match status" value="4"/>
</dbReference>
<dbReference type="EMBL" id="JAGTXO010000028">
    <property type="protein sequence ID" value="KAG8461076.1"/>
    <property type="molecule type" value="Genomic_DNA"/>
</dbReference>
<dbReference type="GO" id="GO:0005509">
    <property type="term" value="F:calcium ion binding"/>
    <property type="evidence" value="ECO:0007669"/>
    <property type="project" value="InterPro"/>
</dbReference>
<evidence type="ECO:0000313" key="5">
    <source>
        <dbReference type="Proteomes" id="UP000751190"/>
    </source>
</evidence>
<dbReference type="InterPro" id="IPR011992">
    <property type="entry name" value="EF-hand-dom_pair"/>
</dbReference>
<feature type="domain" description="EF-hand" evidence="3">
    <location>
        <begin position="71"/>
        <end position="106"/>
    </location>
</feature>
<dbReference type="OMA" id="DPHTCPV"/>
<feature type="domain" description="EF-hand" evidence="3">
    <location>
        <begin position="144"/>
        <end position="179"/>
    </location>
</feature>
<proteinExistence type="predicted"/>
<dbReference type="InterPro" id="IPR002048">
    <property type="entry name" value="EF_hand_dom"/>
</dbReference>
<evidence type="ECO:0000256" key="1">
    <source>
        <dbReference type="ARBA" id="ARBA00022737"/>
    </source>
</evidence>
<dbReference type="AlphaFoldDB" id="A0A8J6C7J8"/>
<dbReference type="Pfam" id="PF13499">
    <property type="entry name" value="EF-hand_7"/>
    <property type="match status" value="2"/>
</dbReference>
<dbReference type="CDD" id="cd00051">
    <property type="entry name" value="EFh"/>
    <property type="match status" value="2"/>
</dbReference>
<dbReference type="Proteomes" id="UP000751190">
    <property type="component" value="Unassembled WGS sequence"/>
</dbReference>
<dbReference type="Gene3D" id="1.10.238.10">
    <property type="entry name" value="EF-hand"/>
    <property type="match status" value="1"/>
</dbReference>
<comment type="caution">
    <text evidence="4">The sequence shown here is derived from an EMBL/GenBank/DDBJ whole genome shotgun (WGS) entry which is preliminary data.</text>
</comment>
<evidence type="ECO:0000313" key="4">
    <source>
        <dbReference type="EMBL" id="KAG8461076.1"/>
    </source>
</evidence>
<dbReference type="SUPFAM" id="SSF47473">
    <property type="entry name" value="EF-hand"/>
    <property type="match status" value="1"/>
</dbReference>
<dbReference type="GO" id="GO:0016460">
    <property type="term" value="C:myosin II complex"/>
    <property type="evidence" value="ECO:0007669"/>
    <property type="project" value="TreeGrafter"/>
</dbReference>
<sequence>MAITSRGATPAQILHAPRAAALVLPTRRRDELSPDELAEASEAFRLFDTAGTGSIDYLEFKSCLRALGFAPTREELASIVREFDREGTGRVTREAFVEVCSRMYSDRPADERLAQAFALFDETGSGTITRRDLKRVFREIGEPIDDEECAAMIDEFDANKDGLIDPADFRAVLSEAMMSGF</sequence>
<dbReference type="InterPro" id="IPR050230">
    <property type="entry name" value="CALM/Myosin/TropC-like"/>
</dbReference>
<reference evidence="4" key="1">
    <citation type="submission" date="2021-05" db="EMBL/GenBank/DDBJ databases">
        <title>The genome of the haptophyte Pavlova lutheri (Diacronema luteri, Pavlovales) - a model for lipid biosynthesis in eukaryotic algae.</title>
        <authorList>
            <person name="Hulatt C.J."/>
            <person name="Posewitz M.C."/>
        </authorList>
    </citation>
    <scope>NUCLEOTIDE SEQUENCE</scope>
    <source>
        <strain evidence="4">NIVA-4/92</strain>
    </source>
</reference>
<gene>
    <name evidence="4" type="ORF">KFE25_003645</name>
</gene>
<evidence type="ECO:0000256" key="2">
    <source>
        <dbReference type="ARBA" id="ARBA00022837"/>
    </source>
</evidence>
<keyword evidence="1" id="KW-0677">Repeat</keyword>
<feature type="domain" description="EF-hand" evidence="3">
    <location>
        <begin position="108"/>
        <end position="143"/>
    </location>
</feature>
<dbReference type="PROSITE" id="PS50222">
    <property type="entry name" value="EF_HAND_2"/>
    <property type="match status" value="4"/>
</dbReference>